<organism evidence="2">
    <name type="scientific">uncultured Caudovirales phage</name>
    <dbReference type="NCBI Taxonomy" id="2100421"/>
    <lineage>
        <taxon>Viruses</taxon>
        <taxon>Duplodnaviria</taxon>
        <taxon>Heunggongvirae</taxon>
        <taxon>Uroviricota</taxon>
        <taxon>Caudoviricetes</taxon>
        <taxon>Peduoviridae</taxon>
        <taxon>Maltschvirus</taxon>
        <taxon>Maltschvirus maltsch</taxon>
    </lineage>
</organism>
<protein>
    <recommendedName>
        <fullName evidence="3">KTSC domain containing protein</fullName>
    </recommendedName>
</protein>
<gene>
    <name evidence="2" type="ORF">UFOVP361_18</name>
</gene>
<name>A0A6J7X4J9_9CAUD</name>
<proteinExistence type="predicted"/>
<reference evidence="2" key="1">
    <citation type="submission" date="2020-05" db="EMBL/GenBank/DDBJ databases">
        <authorList>
            <person name="Chiriac C."/>
            <person name="Salcher M."/>
            <person name="Ghai R."/>
            <person name="Kavagutti S V."/>
        </authorList>
    </citation>
    <scope>NUCLEOTIDE SEQUENCE</scope>
</reference>
<evidence type="ECO:0008006" key="3">
    <source>
        <dbReference type="Google" id="ProtNLM"/>
    </source>
</evidence>
<accession>A0A6J7X4J9</accession>
<feature type="region of interest" description="Disordered" evidence="1">
    <location>
        <begin position="167"/>
        <end position="198"/>
    </location>
</feature>
<dbReference type="EMBL" id="LR798301">
    <property type="protein sequence ID" value="CAB5222213.1"/>
    <property type="molecule type" value="Genomic_DNA"/>
</dbReference>
<feature type="region of interest" description="Disordered" evidence="1">
    <location>
        <begin position="36"/>
        <end position="58"/>
    </location>
</feature>
<sequence length="198" mass="21511">MARRKPGIDPASLKKWRDEMAAIASGNDPEMLAAQREKAASEAATSAGFAGDTPSFDENGRVRTEDLGIYQPTSVAQVANKPDNSQNYGQGPGASTRLCGHVFVKDISLTMAKTSGVVMGYAYVRFHKNGSKGPNWRYGPMPYQEYVEFAHSNSKGHHINAYLNSKPRRPATSEEVNGYMSGIPQNSGTDNAGIRLQR</sequence>
<feature type="compositionally biased region" description="Low complexity" evidence="1">
    <location>
        <begin position="41"/>
        <end position="51"/>
    </location>
</feature>
<evidence type="ECO:0000313" key="2">
    <source>
        <dbReference type="EMBL" id="CAB5222213.1"/>
    </source>
</evidence>
<evidence type="ECO:0000256" key="1">
    <source>
        <dbReference type="SAM" id="MobiDB-lite"/>
    </source>
</evidence>